<keyword evidence="8" id="KW-1185">Reference proteome</keyword>
<dbReference type="InterPro" id="IPR039465">
    <property type="entry name" value="IL-17_rcpt-like"/>
</dbReference>
<dbReference type="Proteomes" id="UP001046870">
    <property type="component" value="Chromosome 25"/>
</dbReference>
<evidence type="ECO:0000256" key="1">
    <source>
        <dbReference type="ARBA" id="ARBA00004251"/>
    </source>
</evidence>
<keyword evidence="4" id="KW-0812">Transmembrane</keyword>
<keyword evidence="3 5" id="KW-0732">Signal</keyword>
<keyword evidence="4" id="KW-1133">Transmembrane helix</keyword>
<dbReference type="GO" id="GO:0005886">
    <property type="term" value="C:plasma membrane"/>
    <property type="evidence" value="ECO:0007669"/>
    <property type="project" value="UniProtKB-SubCell"/>
</dbReference>
<sequence>MQSFLLLVLTACGALTQENQIERIQECGVQCSQGLQCRNRLHSPFAPCKMQPERLQGAVFHGTSVTTVMRCERRQKCSLHLRVTSSVQISEHIQGVSMCTVSAGMLERCVLTSFPRAARARLTGQQVEVQNNCFNVSPGQDVHVTVKTVPNYCNVTWSQRYRVQGCYNDDLRNNLPECITGKIAYSVAPERRELSVSVTDMLEDRDYHLRLCHQWHTCMGTGAYTLIKREDPFKNVTFPYVRPLPCLCIEGWSSMVDAPRIQVYPFRNRTEELWTGVTFDPEEEALSWELACPMEVVTTLCYKIGDDSCLDLVNSSQSALKRKVTYSKVDPNPRLCMKFTTKAQSWIKCPFADGNFPAWDLTVSSDVGQQQATLTSRIRTELSLRLCQNSQPPACNDVVSVPMEKANSISINLTMNVCKADACIQVRRVDARFSIPLLQCHFQCLKVQPSEVRGQRWEMEWMLLLAIACLTVVMASALVGNIVLLVYYRRRVGACLFQRSTDLRPAGVTLLRTTDDGANARLARDLEKLLLGWGMSVKLADLDEEADGEQAPRSDLVVLLWSKGCNRHLNQLAVGGRRAAPPQRERSAPAPVRVDIVTYDGLAVAPDEVPAWLNAVPLKQLREFFTHTPHPARAPLPTWHLLPGQRHQGHFQTPIQAAPESDSSEKSNLLCDFLAETKTEG</sequence>
<keyword evidence="4" id="KW-0472">Membrane</keyword>
<feature type="chain" id="PRO_5039732776" description="Interleukin-17 receptor C/E N-terminal domain-containing protein" evidence="5">
    <location>
        <begin position="17"/>
        <end position="681"/>
    </location>
</feature>
<accession>A0A9D3P984</accession>
<protein>
    <recommendedName>
        <fullName evidence="6">Interleukin-17 receptor C/E N-terminal domain-containing protein</fullName>
    </recommendedName>
</protein>
<keyword evidence="2" id="KW-1003">Cell membrane</keyword>
<dbReference type="AlphaFoldDB" id="A0A9D3P984"/>
<name>A0A9D3P984_MEGAT</name>
<dbReference type="EMBL" id="JAFDVH010000025">
    <property type="protein sequence ID" value="KAG7454700.1"/>
    <property type="molecule type" value="Genomic_DNA"/>
</dbReference>
<evidence type="ECO:0000256" key="2">
    <source>
        <dbReference type="ARBA" id="ARBA00022475"/>
    </source>
</evidence>
<dbReference type="PANTHER" id="PTHR15583">
    <property type="entry name" value="INTERLEUKIN-17 RECEPTOR"/>
    <property type="match status" value="1"/>
</dbReference>
<evidence type="ECO:0000313" key="8">
    <source>
        <dbReference type="Proteomes" id="UP001046870"/>
    </source>
</evidence>
<feature type="domain" description="Interleukin-17 receptor C/E N-terminal" evidence="6">
    <location>
        <begin position="97"/>
        <end position="431"/>
    </location>
</feature>
<dbReference type="InterPro" id="IPR038683">
    <property type="entry name" value="IL17RA/B_FnIII-like_1_sf"/>
</dbReference>
<feature type="signal peptide" evidence="5">
    <location>
        <begin position="1"/>
        <end position="16"/>
    </location>
</feature>
<proteinExistence type="predicted"/>
<dbReference type="OrthoDB" id="9877324at2759"/>
<evidence type="ECO:0000256" key="5">
    <source>
        <dbReference type="SAM" id="SignalP"/>
    </source>
</evidence>
<gene>
    <name evidence="7" type="ORF">MATL_G00262540</name>
</gene>
<dbReference type="Gene3D" id="2.60.40.2160">
    <property type="entry name" value="Interleukin-17 receptor A/B, fibronectin-III-like domain 1"/>
    <property type="match status" value="1"/>
</dbReference>
<evidence type="ECO:0000259" key="6">
    <source>
        <dbReference type="Pfam" id="PF15037"/>
    </source>
</evidence>
<comment type="caution">
    <text evidence="7">The sequence shown here is derived from an EMBL/GenBank/DDBJ whole genome shotgun (WGS) entry which is preliminary data.</text>
</comment>
<reference evidence="7" key="1">
    <citation type="submission" date="2021-01" db="EMBL/GenBank/DDBJ databases">
        <authorList>
            <person name="Zahm M."/>
            <person name="Roques C."/>
            <person name="Cabau C."/>
            <person name="Klopp C."/>
            <person name="Donnadieu C."/>
            <person name="Jouanno E."/>
            <person name="Lampietro C."/>
            <person name="Louis A."/>
            <person name="Herpin A."/>
            <person name="Echchiki A."/>
            <person name="Berthelot C."/>
            <person name="Parey E."/>
            <person name="Roest-Crollius H."/>
            <person name="Braasch I."/>
            <person name="Postlethwait J."/>
            <person name="Bobe J."/>
            <person name="Montfort J."/>
            <person name="Bouchez O."/>
            <person name="Begum T."/>
            <person name="Mejri S."/>
            <person name="Adams A."/>
            <person name="Chen W.-J."/>
            <person name="Guiguen Y."/>
        </authorList>
    </citation>
    <scope>NUCLEOTIDE SEQUENCE</scope>
    <source>
        <strain evidence="7">YG-15Mar2019-1</strain>
        <tissue evidence="7">Brain</tissue>
    </source>
</reference>
<evidence type="ECO:0000256" key="3">
    <source>
        <dbReference type="ARBA" id="ARBA00022729"/>
    </source>
</evidence>
<dbReference type="GO" id="GO:0030368">
    <property type="term" value="F:interleukin-17 receptor activity"/>
    <property type="evidence" value="ECO:0007669"/>
    <property type="project" value="InterPro"/>
</dbReference>
<organism evidence="7 8">
    <name type="scientific">Megalops atlanticus</name>
    <name type="common">Tarpon</name>
    <name type="synonym">Clupea gigantea</name>
    <dbReference type="NCBI Taxonomy" id="7932"/>
    <lineage>
        <taxon>Eukaryota</taxon>
        <taxon>Metazoa</taxon>
        <taxon>Chordata</taxon>
        <taxon>Craniata</taxon>
        <taxon>Vertebrata</taxon>
        <taxon>Euteleostomi</taxon>
        <taxon>Actinopterygii</taxon>
        <taxon>Neopterygii</taxon>
        <taxon>Teleostei</taxon>
        <taxon>Elopiformes</taxon>
        <taxon>Megalopidae</taxon>
        <taxon>Megalops</taxon>
    </lineage>
</organism>
<feature type="transmembrane region" description="Helical" evidence="4">
    <location>
        <begin position="461"/>
        <end position="488"/>
    </location>
</feature>
<dbReference type="PANTHER" id="PTHR15583:SF10">
    <property type="entry name" value="INTERLEUKIN-17 RECEPTOR E-LIKE-RELATED"/>
    <property type="match status" value="1"/>
</dbReference>
<evidence type="ECO:0000313" key="7">
    <source>
        <dbReference type="EMBL" id="KAG7454700.1"/>
    </source>
</evidence>
<dbReference type="InterPro" id="IPR027841">
    <property type="entry name" value="IL-17_rcpt_C/E_N"/>
</dbReference>
<comment type="subcellular location">
    <subcellularLocation>
        <location evidence="1">Cell membrane</location>
        <topology evidence="1">Single-pass type I membrane protein</topology>
    </subcellularLocation>
</comment>
<dbReference type="Pfam" id="PF15037">
    <property type="entry name" value="IL17_R_N"/>
    <property type="match status" value="1"/>
</dbReference>
<evidence type="ECO:0000256" key="4">
    <source>
        <dbReference type="SAM" id="Phobius"/>
    </source>
</evidence>